<feature type="transmembrane region" description="Helical" evidence="10">
    <location>
        <begin position="531"/>
        <end position="549"/>
    </location>
</feature>
<dbReference type="PANTHER" id="PTHR46494:SF1">
    <property type="entry name" value="CORA FAMILY METAL ION TRANSPORTER (EUROFUNG)"/>
    <property type="match status" value="1"/>
</dbReference>
<evidence type="ECO:0000259" key="11">
    <source>
        <dbReference type="PROSITE" id="PS50048"/>
    </source>
</evidence>
<dbReference type="GO" id="GO:0050897">
    <property type="term" value="F:cobalt ion binding"/>
    <property type="evidence" value="ECO:0007669"/>
    <property type="project" value="TreeGrafter"/>
</dbReference>
<feature type="region of interest" description="Disordered" evidence="9">
    <location>
        <begin position="226"/>
        <end position="261"/>
    </location>
</feature>
<evidence type="ECO:0000313" key="13">
    <source>
        <dbReference type="Proteomes" id="UP001276659"/>
    </source>
</evidence>
<name>A0AAD9YVW9_9LECA</name>
<feature type="compositionally biased region" description="Basic residues" evidence="9">
    <location>
        <begin position="226"/>
        <end position="235"/>
    </location>
</feature>
<dbReference type="GO" id="GO:0015095">
    <property type="term" value="F:magnesium ion transmembrane transporter activity"/>
    <property type="evidence" value="ECO:0007669"/>
    <property type="project" value="TreeGrafter"/>
</dbReference>
<dbReference type="SUPFAM" id="SSF143865">
    <property type="entry name" value="CorA soluble domain-like"/>
    <property type="match status" value="1"/>
</dbReference>
<comment type="similarity">
    <text evidence="2">Belongs to the CorA metal ion transporter (MIT) (TC 1.A.35) family.</text>
</comment>
<dbReference type="PROSITE" id="PS50048">
    <property type="entry name" value="ZN2_CY6_FUNGAL_2"/>
    <property type="match status" value="1"/>
</dbReference>
<evidence type="ECO:0000256" key="9">
    <source>
        <dbReference type="SAM" id="MobiDB-lite"/>
    </source>
</evidence>
<evidence type="ECO:0000256" key="7">
    <source>
        <dbReference type="ARBA" id="ARBA00023136"/>
    </source>
</evidence>
<reference evidence="12" key="1">
    <citation type="submission" date="2022-11" db="EMBL/GenBank/DDBJ databases">
        <title>Chromosomal genome sequence assembly and mating type (MAT) locus characterization of the leprose asexual lichenized fungus Lepraria neglecta (Nyl.) Erichsen.</title>
        <authorList>
            <person name="Allen J.L."/>
            <person name="Pfeffer B."/>
        </authorList>
    </citation>
    <scope>NUCLEOTIDE SEQUENCE</scope>
    <source>
        <strain evidence="12">Allen 5258</strain>
    </source>
</reference>
<dbReference type="GO" id="GO:0015087">
    <property type="term" value="F:cobalt ion transmembrane transporter activity"/>
    <property type="evidence" value="ECO:0007669"/>
    <property type="project" value="TreeGrafter"/>
</dbReference>
<dbReference type="InterPro" id="IPR045861">
    <property type="entry name" value="CorA_cytoplasmic_dom"/>
</dbReference>
<keyword evidence="6 10" id="KW-1133">Transmembrane helix</keyword>
<keyword evidence="4" id="KW-1003">Cell membrane</keyword>
<feature type="region of interest" description="Disordered" evidence="9">
    <location>
        <begin position="745"/>
        <end position="766"/>
    </location>
</feature>
<proteinExistence type="inferred from homology"/>
<dbReference type="PANTHER" id="PTHR46494">
    <property type="entry name" value="CORA FAMILY METAL ION TRANSPORTER (EUROFUNG)"/>
    <property type="match status" value="1"/>
</dbReference>
<accession>A0AAD9YVW9</accession>
<dbReference type="InterPro" id="IPR036864">
    <property type="entry name" value="Zn2-C6_fun-type_DNA-bd_sf"/>
</dbReference>
<feature type="region of interest" description="Disordered" evidence="9">
    <location>
        <begin position="1"/>
        <end position="93"/>
    </location>
</feature>
<feature type="domain" description="Zn(2)-C6 fungal-type" evidence="11">
    <location>
        <begin position="863"/>
        <end position="893"/>
    </location>
</feature>
<dbReference type="SUPFAM" id="SSF144083">
    <property type="entry name" value="Magnesium transport protein CorA, transmembrane region"/>
    <property type="match status" value="1"/>
</dbReference>
<dbReference type="GO" id="GO:0000287">
    <property type="term" value="F:magnesium ion binding"/>
    <property type="evidence" value="ECO:0007669"/>
    <property type="project" value="TreeGrafter"/>
</dbReference>
<evidence type="ECO:0000256" key="1">
    <source>
        <dbReference type="ARBA" id="ARBA00004651"/>
    </source>
</evidence>
<keyword evidence="7 10" id="KW-0472">Membrane</keyword>
<evidence type="ECO:0000256" key="6">
    <source>
        <dbReference type="ARBA" id="ARBA00022989"/>
    </source>
</evidence>
<dbReference type="Gene3D" id="1.20.58.340">
    <property type="entry name" value="Magnesium transport protein CorA, transmembrane region"/>
    <property type="match status" value="2"/>
</dbReference>
<dbReference type="SUPFAM" id="SSF57701">
    <property type="entry name" value="Zn2/Cys6 DNA-binding domain"/>
    <property type="match status" value="1"/>
</dbReference>
<evidence type="ECO:0000256" key="8">
    <source>
        <dbReference type="ARBA" id="ARBA00023242"/>
    </source>
</evidence>
<feature type="region of interest" description="Disordered" evidence="9">
    <location>
        <begin position="623"/>
        <end position="657"/>
    </location>
</feature>
<evidence type="ECO:0000313" key="12">
    <source>
        <dbReference type="EMBL" id="KAK3167024.1"/>
    </source>
</evidence>
<comment type="subcellular location">
    <subcellularLocation>
        <location evidence="1">Cell membrane</location>
        <topology evidence="1">Multi-pass membrane protein</topology>
    </subcellularLocation>
</comment>
<dbReference type="EMBL" id="JASNWA010000011">
    <property type="protein sequence ID" value="KAK3167024.1"/>
    <property type="molecule type" value="Genomic_DNA"/>
</dbReference>
<dbReference type="InterPro" id="IPR002523">
    <property type="entry name" value="MgTranspt_CorA/ZnTranspt_ZntB"/>
</dbReference>
<dbReference type="CDD" id="cd00067">
    <property type="entry name" value="GAL4"/>
    <property type="match status" value="1"/>
</dbReference>
<keyword evidence="8" id="KW-0539">Nucleus</keyword>
<dbReference type="GO" id="GO:0000981">
    <property type="term" value="F:DNA-binding transcription factor activity, RNA polymerase II-specific"/>
    <property type="evidence" value="ECO:0007669"/>
    <property type="project" value="InterPro"/>
</dbReference>
<dbReference type="Gene3D" id="4.10.240.10">
    <property type="entry name" value="Zn(2)-C6 fungal-type DNA-binding domain"/>
    <property type="match status" value="1"/>
</dbReference>
<dbReference type="Proteomes" id="UP001276659">
    <property type="component" value="Unassembled WGS sequence"/>
</dbReference>
<feature type="region of interest" description="Disordered" evidence="9">
    <location>
        <begin position="967"/>
        <end position="991"/>
    </location>
</feature>
<keyword evidence="5 10" id="KW-0812">Transmembrane</keyword>
<sequence length="1120" mass="125371">MSEARDYGLDGASPMRLNTSPTQPDLEAQSPMSPYTENKLKPQSPTESVRLRKPMRSNTAKTYRPERRGQEWHPGQEPGIDVSVNHPHPSSYQPELHEECQITVVDFSEEDIRLQHLDNETLGDCMDKGRPEWASCRWINVNGLSWDVIKQLGNHKNLHRLAIEDLLNTRNRTKADWYSDHTYMVLPLQKLIHFHSEEDCDSDCSEWDDAGRRGPQKKKRSLLSRLRRRKAKKDRSKPPQPLDTSAEIDKPTNGFVTAHATPDMKAPITNIRTLQRYHGGPNEERIEFMEKHSALAWKGLGVSVEQVSIFLTSDNTVISFFESSAEDIGSPIITRLSTQETILRRTSDASMITQAIIDAIIDLAIPVAEAYQDAVGELELNVLTEADISHTTSLYVLTSEVVQFKSNISPIVNLVNALRDHKSEPIGTPGLSGRPPKLPSTSSVTISPMAQMYLGDVEDHCVLITDGLDQMRRAADNMIDLIFNTNSARQNESMKQLTIVTIIFLPLTFLTGYFGMNFVNFTGAHNHSDGYFWEIAIPVGFVTFLYLISPDFNKRASSPEQINNYLQQLRGNARDGARSRQDEGASRHVDATAYWRDSFIKSEETQLRLQARISELERRLNGNDRFETTGSPSTVSLGKRKRVATEPAEASSSRSQKQARAKATATALSTQDEALAKLMNEVERSENDARGRSFLEHLYKLQEVSAQMTPDPRGLATALCHTSSGICQLISAIDCSKDPQDARTTVARSSTSGHRKVPPTRPDTLEDSNWNKLHAVSKAFPCLLKGLHKLDNMPEGRTVRGQVIWSFVKIFDDLLERICDLSAAQASETPITMPHTMGPRTQDLQQAIANSDQMPADPSRRSTCLACIEHNTKCDQHVPTCKNCARLKTDCKWGAPLQFTRAASQPTLFIAPPENALRLCELAITLMALLNTTNATDMEVLEGFVFLLLRRVGQGMKKFVFGFEEDEDSQNEGVDSTQPRARANPGHQIPPNQEVMEAQAPCLIWILEQACAFTANLNPPAPTGRTSNRFTAKPTTTSLSTIARHRLQHTLATTIFGAQMRAEFQPALEPHSTPLDEEMCAQFSQGIKEHGVKDWFKHEVWRILGWDVLKGHLEFLDDGQ</sequence>
<comment type="caution">
    <text evidence="12">The sequence shown here is derived from an EMBL/GenBank/DDBJ whole genome shotgun (WGS) entry which is preliminary data.</text>
</comment>
<gene>
    <name evidence="12" type="ORF">OEA41_010149</name>
</gene>
<evidence type="ECO:0000256" key="2">
    <source>
        <dbReference type="ARBA" id="ARBA00009765"/>
    </source>
</evidence>
<keyword evidence="13" id="KW-1185">Reference proteome</keyword>
<dbReference type="Pfam" id="PF01544">
    <property type="entry name" value="CorA"/>
    <property type="match status" value="1"/>
</dbReference>
<dbReference type="GO" id="GO:0005886">
    <property type="term" value="C:plasma membrane"/>
    <property type="evidence" value="ECO:0007669"/>
    <property type="project" value="UniProtKB-SubCell"/>
</dbReference>
<evidence type="ECO:0000256" key="5">
    <source>
        <dbReference type="ARBA" id="ARBA00022692"/>
    </source>
</evidence>
<dbReference type="InterPro" id="IPR001138">
    <property type="entry name" value="Zn2Cys6_DnaBD"/>
</dbReference>
<protein>
    <recommendedName>
        <fullName evidence="11">Zn(2)-C6 fungal-type domain-containing protein</fullName>
    </recommendedName>
</protein>
<dbReference type="InterPro" id="IPR045863">
    <property type="entry name" value="CorA_TM1_TM2"/>
</dbReference>
<feature type="transmembrane region" description="Helical" evidence="10">
    <location>
        <begin position="497"/>
        <end position="519"/>
    </location>
</feature>
<organism evidence="12 13">
    <name type="scientific">Lepraria neglecta</name>
    <dbReference type="NCBI Taxonomy" id="209136"/>
    <lineage>
        <taxon>Eukaryota</taxon>
        <taxon>Fungi</taxon>
        <taxon>Dikarya</taxon>
        <taxon>Ascomycota</taxon>
        <taxon>Pezizomycotina</taxon>
        <taxon>Lecanoromycetes</taxon>
        <taxon>OSLEUM clade</taxon>
        <taxon>Lecanoromycetidae</taxon>
        <taxon>Lecanorales</taxon>
        <taxon>Lecanorineae</taxon>
        <taxon>Stereocaulaceae</taxon>
        <taxon>Lepraria</taxon>
    </lineage>
</organism>
<dbReference type="GO" id="GO:0008270">
    <property type="term" value="F:zinc ion binding"/>
    <property type="evidence" value="ECO:0007669"/>
    <property type="project" value="InterPro"/>
</dbReference>
<keyword evidence="3" id="KW-0813">Transport</keyword>
<dbReference type="Gene3D" id="3.30.460.20">
    <property type="entry name" value="CorA soluble domain-like"/>
    <property type="match status" value="1"/>
</dbReference>
<feature type="compositionally biased region" description="Polar residues" evidence="9">
    <location>
        <begin position="30"/>
        <end position="47"/>
    </location>
</feature>
<evidence type="ECO:0000256" key="4">
    <source>
        <dbReference type="ARBA" id="ARBA00022475"/>
    </source>
</evidence>
<evidence type="ECO:0000256" key="10">
    <source>
        <dbReference type="SAM" id="Phobius"/>
    </source>
</evidence>
<dbReference type="AlphaFoldDB" id="A0AAD9YVW9"/>
<evidence type="ECO:0000256" key="3">
    <source>
        <dbReference type="ARBA" id="ARBA00022448"/>
    </source>
</evidence>